<evidence type="ECO:0000259" key="7">
    <source>
        <dbReference type="PROSITE" id="PS50184"/>
    </source>
</evidence>
<dbReference type="PROSITE" id="PS01185">
    <property type="entry name" value="CTCK_1"/>
    <property type="match status" value="1"/>
</dbReference>
<dbReference type="InterPro" id="IPR001007">
    <property type="entry name" value="VWF_dom"/>
</dbReference>
<dbReference type="PANTHER" id="PTHR11339:SF406">
    <property type="entry name" value="MUCIN-5AC-LIKE"/>
    <property type="match status" value="1"/>
</dbReference>
<name>H2ZTW6_LATCH</name>
<feature type="domain" description="VWFD" evidence="8">
    <location>
        <begin position="298"/>
        <end position="483"/>
    </location>
</feature>
<evidence type="ECO:0000259" key="6">
    <source>
        <dbReference type="PROSITE" id="PS01225"/>
    </source>
</evidence>
<dbReference type="SUPFAM" id="SSF57567">
    <property type="entry name" value="Serine protease inhibitors"/>
    <property type="match status" value="1"/>
</dbReference>
<dbReference type="SMART" id="SM00832">
    <property type="entry name" value="C8"/>
    <property type="match status" value="1"/>
</dbReference>
<evidence type="ECO:0000256" key="3">
    <source>
        <dbReference type="ARBA" id="ARBA00023180"/>
    </source>
</evidence>
<evidence type="ECO:0000256" key="5">
    <source>
        <dbReference type="SAM" id="MobiDB-lite"/>
    </source>
</evidence>
<organism evidence="9 10">
    <name type="scientific">Latimeria chalumnae</name>
    <name type="common">Coelacanth</name>
    <dbReference type="NCBI Taxonomy" id="7897"/>
    <lineage>
        <taxon>Eukaryota</taxon>
        <taxon>Metazoa</taxon>
        <taxon>Chordata</taxon>
        <taxon>Craniata</taxon>
        <taxon>Vertebrata</taxon>
        <taxon>Euteleostomi</taxon>
        <taxon>Coelacanthiformes</taxon>
        <taxon>Coelacanthidae</taxon>
        <taxon>Latimeria</taxon>
    </lineage>
</organism>
<dbReference type="InterPro" id="IPR001846">
    <property type="entry name" value="VWF_type-D"/>
</dbReference>
<feature type="region of interest" description="Disordered" evidence="5">
    <location>
        <begin position="188"/>
        <end position="224"/>
    </location>
</feature>
<dbReference type="InterPro" id="IPR050780">
    <property type="entry name" value="Mucin_vWF_Thrombospondin_sf"/>
</dbReference>
<dbReference type="SMART" id="SM00216">
    <property type="entry name" value="VWD"/>
    <property type="match status" value="1"/>
</dbReference>
<reference evidence="9" key="3">
    <citation type="submission" date="2025-09" db="UniProtKB">
        <authorList>
            <consortium name="Ensembl"/>
        </authorList>
    </citation>
    <scope>IDENTIFICATION</scope>
</reference>
<sequence>TTTTETTTSTPTTTTPTTTTETTTSTPTPTTTTIPTTTTTETTTSSPTPTTTTTSIPTTTSTPTPTTSTPTTTTTTTETATSTPTPTPTTASIPTTTTETTTSTSTPTTMTLTTTTETTTSTPTATPTKTVVTTSTQESTTQCFCVVNGDQYFPGQIIYNGTDKDGWCFIAFCNDACYVEKHVTPCPTTSTTTETTPTRTTTTTSTPTTTTTSTPTTTTTSMPSTTPKTKWCEFDPPRKENETWLLCNCTMATCVENNTIKIEPVKCPPVEKINCTNGLKPVVVYDDDGCCYHYECDCYCLGFGDPHYTTFDGLAYTYLGNCTYVLVEEINKTLDNFGVYIDNVDCVGWDGVSCPRSIIVSYDTQVVKLKNNGIIGGPIQSQILVNDKEFALPFERYGVKAFTSGINMVVEIPEIKSTIVFNGLSFAVSLPYKLFGKNTQGQCGYCSNNQLDDCMLPNGQISSSCADMADHWVVYDSRKPYCMEPSQRPTIQPPRVTLPHWTTLQKCTPSPVCEVLKDSIFAKCREKLSVDRYYDSCVFDGCHMPNTNIECGGIQSYAALCLAEGFCVDWRDKTNGKCNITCPPTKIYKPCGITDQPVCQSSSDDDKKNQTDRRVLMEGCYCPQGTLLLSHGSDLCVKNCGCLGPDGKPREFGEKFEFNCEDCVCDKLKESIICEPQKCPTKPEVACDEEGFVLVNETNPDDACCTEIICRCNMSMCTIKPQQCPLGFKQTSKIPDGACCPVFDCVPKGVCVFQNMEFPPGVFVPKDICQNCTCTNQVDSATKLHNISCEVLPCNTQCKLGYKYVQKPGECCGKCMQTHCILSFADGKVTLQDKEQWTKPGNNCTIYECTKVQSEFLTIKSEISCPRFNEKNCQPGTTITTNNGCCKKCNFLGVENNYCKIRRIKTNIVHGNCVSTEEVEVGVCEGACAAYSEYSNKGLVDHRCTCCQEKDHYLKPVILQCSNGTYFSHQYTYVNSCTCAQVDCMVSKGRHKRSLMSWGKTLEDN</sequence>
<dbReference type="PROSITE" id="PS50184">
    <property type="entry name" value="VWFC_2"/>
    <property type="match status" value="2"/>
</dbReference>
<dbReference type="PANTHER" id="PTHR11339">
    <property type="entry name" value="EXTRACELLULAR MATRIX GLYCOPROTEIN RELATED"/>
    <property type="match status" value="1"/>
</dbReference>
<dbReference type="Proteomes" id="UP000008672">
    <property type="component" value="Unassembled WGS sequence"/>
</dbReference>
<feature type="domain" description="VWFC" evidence="7">
    <location>
        <begin position="749"/>
        <end position="816"/>
    </location>
</feature>
<dbReference type="PROSITE" id="PS01225">
    <property type="entry name" value="CTCK_2"/>
    <property type="match status" value="1"/>
</dbReference>
<dbReference type="SMART" id="SM00041">
    <property type="entry name" value="CT"/>
    <property type="match status" value="1"/>
</dbReference>
<comment type="caution">
    <text evidence="4">Lacks conserved residue(s) required for the propagation of feature annotation.</text>
</comment>
<reference evidence="9" key="2">
    <citation type="submission" date="2025-08" db="UniProtKB">
        <authorList>
            <consortium name="Ensembl"/>
        </authorList>
    </citation>
    <scope>IDENTIFICATION</scope>
</reference>
<dbReference type="AlphaFoldDB" id="H2ZTW6"/>
<keyword evidence="10" id="KW-1185">Reference proteome</keyword>
<evidence type="ECO:0000256" key="4">
    <source>
        <dbReference type="PROSITE-ProRule" id="PRU00039"/>
    </source>
</evidence>
<feature type="domain" description="CTCK" evidence="6">
    <location>
        <begin position="899"/>
        <end position="985"/>
    </location>
</feature>
<dbReference type="Ensembl" id="ENSLACT00000000845.1">
    <property type="protein sequence ID" value="ENSLACP00000000837.1"/>
    <property type="gene ID" value="ENSLACG00000000751.1"/>
</dbReference>
<accession>H2ZTW6</accession>
<evidence type="ECO:0000313" key="9">
    <source>
        <dbReference type="Ensembl" id="ENSLACP00000000837.1"/>
    </source>
</evidence>
<dbReference type="PROSITE" id="PS01208">
    <property type="entry name" value="VWFC_1"/>
    <property type="match status" value="2"/>
</dbReference>
<dbReference type="InterPro" id="IPR036084">
    <property type="entry name" value="Ser_inhib-like_sf"/>
</dbReference>
<dbReference type="PROSITE" id="PS51233">
    <property type="entry name" value="VWFD"/>
    <property type="match status" value="1"/>
</dbReference>
<evidence type="ECO:0000259" key="8">
    <source>
        <dbReference type="PROSITE" id="PS51233"/>
    </source>
</evidence>
<dbReference type="EMBL" id="AFYH01265136">
    <property type="status" value="NOT_ANNOTATED_CDS"/>
    <property type="molecule type" value="Genomic_DNA"/>
</dbReference>
<dbReference type="SUPFAM" id="SSF57603">
    <property type="entry name" value="FnI-like domain"/>
    <property type="match status" value="1"/>
</dbReference>
<dbReference type="HOGENOM" id="CLU_008015_0_0_1"/>
<proteinExistence type="predicted"/>
<dbReference type="SMART" id="SM00214">
    <property type="entry name" value="VWC"/>
    <property type="match status" value="2"/>
</dbReference>
<feature type="domain" description="VWFC" evidence="7">
    <location>
        <begin position="642"/>
        <end position="711"/>
    </location>
</feature>
<evidence type="ECO:0000313" key="10">
    <source>
        <dbReference type="Proteomes" id="UP000008672"/>
    </source>
</evidence>
<dbReference type="GeneTree" id="ENSGT00940000163235"/>
<reference evidence="10" key="1">
    <citation type="submission" date="2011-08" db="EMBL/GenBank/DDBJ databases">
        <title>The draft genome of Latimeria chalumnae.</title>
        <authorList>
            <person name="Di Palma F."/>
            <person name="Alfoldi J."/>
            <person name="Johnson J."/>
            <person name="Berlin A."/>
            <person name="Gnerre S."/>
            <person name="Jaffe D."/>
            <person name="MacCallum I."/>
            <person name="Young S."/>
            <person name="Walker B.J."/>
            <person name="Lander E."/>
            <person name="Lindblad-Toh K."/>
        </authorList>
    </citation>
    <scope>NUCLEOTIDE SEQUENCE [LARGE SCALE GENOMIC DNA]</scope>
    <source>
        <strain evidence="10">Wild caught</strain>
    </source>
</reference>
<dbReference type="Pfam" id="PF00094">
    <property type="entry name" value="VWD"/>
    <property type="match status" value="1"/>
</dbReference>
<dbReference type="Pfam" id="PF08742">
    <property type="entry name" value="C8"/>
    <property type="match status" value="1"/>
</dbReference>
<dbReference type="InParanoid" id="H2ZTW6"/>
<evidence type="ECO:0000256" key="1">
    <source>
        <dbReference type="ARBA" id="ARBA00022737"/>
    </source>
</evidence>
<dbReference type="InterPro" id="IPR006207">
    <property type="entry name" value="Cys_knot_C"/>
</dbReference>
<keyword evidence="2" id="KW-1015">Disulfide bond</keyword>
<feature type="region of interest" description="Disordered" evidence="5">
    <location>
        <begin position="1"/>
        <end position="133"/>
    </location>
</feature>
<dbReference type="Gene3D" id="2.10.25.10">
    <property type="entry name" value="Laminin"/>
    <property type="match status" value="1"/>
</dbReference>
<evidence type="ECO:0008006" key="11">
    <source>
        <dbReference type="Google" id="ProtNLM"/>
    </source>
</evidence>
<dbReference type="STRING" id="7897.ENSLACP00000000837"/>
<dbReference type="EMBL" id="AFYH01265135">
    <property type="status" value="NOT_ANNOTATED_CDS"/>
    <property type="molecule type" value="Genomic_DNA"/>
</dbReference>
<evidence type="ECO:0000256" key="2">
    <source>
        <dbReference type="ARBA" id="ARBA00023157"/>
    </source>
</evidence>
<dbReference type="eggNOG" id="KOG1216">
    <property type="taxonomic scope" value="Eukaryota"/>
</dbReference>
<keyword evidence="1" id="KW-0677">Repeat</keyword>
<keyword evidence="3" id="KW-0325">Glycoprotein</keyword>
<protein>
    <recommendedName>
        <fullName evidence="11">Mucin 2, oligomeric mucus/gel-forming</fullName>
    </recommendedName>
</protein>
<dbReference type="InterPro" id="IPR014853">
    <property type="entry name" value="VWF/SSPO/ZAN-like_Cys-rich_dom"/>
</dbReference>
<dbReference type="OMA" id="NQTDDCR"/>